<evidence type="ECO:0000256" key="1">
    <source>
        <dbReference type="SAM" id="Phobius"/>
    </source>
</evidence>
<dbReference type="Pfam" id="PF03594">
    <property type="entry name" value="BenE"/>
    <property type="match status" value="1"/>
</dbReference>
<name>A0A0M3ANG2_9SPHN</name>
<dbReference type="EMBL" id="LBIC01000010">
    <property type="protein sequence ID" value="KKW90476.1"/>
    <property type="molecule type" value="Genomic_DNA"/>
</dbReference>
<evidence type="ECO:0000313" key="3">
    <source>
        <dbReference type="Proteomes" id="UP000033874"/>
    </source>
</evidence>
<dbReference type="GO" id="GO:0005886">
    <property type="term" value="C:plasma membrane"/>
    <property type="evidence" value="ECO:0007669"/>
    <property type="project" value="TreeGrafter"/>
</dbReference>
<feature type="transmembrane region" description="Helical" evidence="1">
    <location>
        <begin position="320"/>
        <end position="340"/>
    </location>
</feature>
<feature type="transmembrane region" description="Helical" evidence="1">
    <location>
        <begin position="245"/>
        <end position="272"/>
    </location>
</feature>
<keyword evidence="1" id="KW-0472">Membrane</keyword>
<keyword evidence="1" id="KW-1133">Transmembrane helix</keyword>
<feature type="transmembrane region" description="Helical" evidence="1">
    <location>
        <begin position="292"/>
        <end position="313"/>
    </location>
</feature>
<dbReference type="RefSeq" id="WP_046765559.1">
    <property type="nucleotide sequence ID" value="NZ_LBIC01000010.1"/>
</dbReference>
<feature type="transmembrane region" description="Helical" evidence="1">
    <location>
        <begin position="12"/>
        <end position="33"/>
    </location>
</feature>
<feature type="transmembrane region" description="Helical" evidence="1">
    <location>
        <begin position="360"/>
        <end position="385"/>
    </location>
</feature>
<dbReference type="GO" id="GO:0042925">
    <property type="term" value="F:benzoate transmembrane transporter activity"/>
    <property type="evidence" value="ECO:0007669"/>
    <property type="project" value="InterPro"/>
</dbReference>
<dbReference type="Proteomes" id="UP000033874">
    <property type="component" value="Unassembled WGS sequence"/>
</dbReference>
<feature type="transmembrane region" description="Helical" evidence="1">
    <location>
        <begin position="45"/>
        <end position="63"/>
    </location>
</feature>
<dbReference type="AlphaFoldDB" id="A0A0M3ANG2"/>
<feature type="transmembrane region" description="Helical" evidence="1">
    <location>
        <begin position="93"/>
        <end position="113"/>
    </location>
</feature>
<accession>A0A0M3ANG2</accession>
<gene>
    <name evidence="2" type="ORF">YP76_20500</name>
</gene>
<dbReference type="NCBIfam" id="TIGR00843">
    <property type="entry name" value="benE"/>
    <property type="match status" value="1"/>
</dbReference>
<dbReference type="PANTHER" id="PTHR30199">
    <property type="entry name" value="MFS FAMILY TRANSPORTER, PREDICTED SUBSTRATE BENZOATE"/>
    <property type="match status" value="1"/>
</dbReference>
<dbReference type="PATRIC" id="fig|56193.3.peg.4306"/>
<evidence type="ECO:0000313" key="2">
    <source>
        <dbReference type="EMBL" id="KKW90476.1"/>
    </source>
</evidence>
<reference evidence="2 3" key="1">
    <citation type="submission" date="2015-04" db="EMBL/GenBank/DDBJ databases">
        <title>Genome sequence of aromatic hydrocarbons-degrading Sphingobium chungbukense DJ77.</title>
        <authorList>
            <person name="Kim Y.-C."/>
            <person name="Chae J.-C."/>
        </authorList>
    </citation>
    <scope>NUCLEOTIDE SEQUENCE [LARGE SCALE GENOMIC DNA]</scope>
    <source>
        <strain evidence="2 3">DJ77</strain>
    </source>
</reference>
<dbReference type="STRING" id="56193.YP76_20500"/>
<keyword evidence="1" id="KW-0812">Transmembrane</keyword>
<sequence length="391" mass="40078">MFRSLPPFHAWSSAIIAALIGFGASIALVVQAMRTLGASVEQTGSAVTAICLGIAIVGAALSIRLRMPIVLAWSTPGAALLAATSSGQHWSVAIGAFLVSGLLMVCLGTVPALGRMAERIPASVASAMLAGVLLPFCLRLFKIGGTDPLLVTVIVVVYLAARQRIPLYALLLVLIAGALLPAVRGDIAPLPAGATFGTLSPTIPHFDIRATIGIAIPLFLVTLVSQNLPGLVVLRTAGFRPKLGLLLVATGLASLVGAPFGAYSINLAAITAAICTSEEAHPDRSRRWTVGVLYGGCYLVLALFAPLLVRFFLALPHDVIAALTGVALIPALVGALETALAAKDERDAAVVTFLATGSGLALFGLGSAFWGLVCGFAALAAKAILRRDAKA</sequence>
<organism evidence="2 3">
    <name type="scientific">Sphingobium chungbukense</name>
    <dbReference type="NCBI Taxonomy" id="56193"/>
    <lineage>
        <taxon>Bacteria</taxon>
        <taxon>Pseudomonadati</taxon>
        <taxon>Pseudomonadota</taxon>
        <taxon>Alphaproteobacteria</taxon>
        <taxon>Sphingomonadales</taxon>
        <taxon>Sphingomonadaceae</taxon>
        <taxon>Sphingobium</taxon>
    </lineage>
</organism>
<comment type="caution">
    <text evidence="2">The sequence shown here is derived from an EMBL/GenBank/DDBJ whole genome shotgun (WGS) entry which is preliminary data.</text>
</comment>
<feature type="transmembrane region" description="Helical" evidence="1">
    <location>
        <begin position="203"/>
        <end position="224"/>
    </location>
</feature>
<dbReference type="PANTHER" id="PTHR30199:SF0">
    <property type="entry name" value="INNER MEMBRANE PROTEIN YDCO"/>
    <property type="match status" value="1"/>
</dbReference>
<dbReference type="InterPro" id="IPR004711">
    <property type="entry name" value="Benzoate_Transporter"/>
</dbReference>
<feature type="transmembrane region" description="Helical" evidence="1">
    <location>
        <begin position="120"/>
        <end position="137"/>
    </location>
</feature>
<protein>
    <submittedName>
        <fullName evidence="2">Benzoate transporter</fullName>
    </submittedName>
</protein>
<feature type="transmembrane region" description="Helical" evidence="1">
    <location>
        <begin position="143"/>
        <end position="160"/>
    </location>
</feature>
<keyword evidence="3" id="KW-1185">Reference proteome</keyword>
<feature type="transmembrane region" description="Helical" evidence="1">
    <location>
        <begin position="167"/>
        <end position="183"/>
    </location>
</feature>
<proteinExistence type="predicted"/>